<feature type="signal peptide" evidence="1">
    <location>
        <begin position="1"/>
        <end position="20"/>
    </location>
</feature>
<evidence type="ECO:0000313" key="3">
    <source>
        <dbReference type="Proteomes" id="UP001177744"/>
    </source>
</evidence>
<dbReference type="Proteomes" id="UP001177744">
    <property type="component" value="Unassembled WGS sequence"/>
</dbReference>
<gene>
    <name evidence="2" type="ORF">QTO34_006412</name>
</gene>
<evidence type="ECO:0000313" key="2">
    <source>
        <dbReference type="EMBL" id="KAK1332881.1"/>
    </source>
</evidence>
<sequence length="253" mass="27730">MWAPALPLPLLLGLKALTEAARIAFFSEKYSIGRGLAPASGLGLCCTPVSLLRIIGAELPAIRAGSPLVPKARKASAAPQRPCDSFLVGVAGILPEEFEQLPVFTSNVQGSRRLEDPRFAKAGFPSFQHSNCIFDCMVDNILHLKEREEQTLVEVVGKLNLLHSDVECDSTRTLSSRRRELSVCAMAAPEAFGRLVHRRTAGQLPPRSKAKAGELARCLLRHKAFRKPPLRRRLSEGLVHQRTASPLVHQVHD</sequence>
<comment type="caution">
    <text evidence="2">The sequence shown here is derived from an EMBL/GenBank/DDBJ whole genome shotgun (WGS) entry which is preliminary data.</text>
</comment>
<feature type="chain" id="PRO_5041414009" evidence="1">
    <location>
        <begin position="21"/>
        <end position="253"/>
    </location>
</feature>
<reference evidence="2" key="1">
    <citation type="submission" date="2023-06" db="EMBL/GenBank/DDBJ databases">
        <title>Reference genome for the Northern bat (Eptesicus nilssonii), a most northern bat species.</title>
        <authorList>
            <person name="Laine V.N."/>
            <person name="Pulliainen A.T."/>
            <person name="Lilley T.M."/>
        </authorList>
    </citation>
    <scope>NUCLEOTIDE SEQUENCE</scope>
    <source>
        <strain evidence="2">BLF_Eptnil</strain>
        <tissue evidence="2">Kidney</tissue>
    </source>
</reference>
<keyword evidence="1" id="KW-0732">Signal</keyword>
<evidence type="ECO:0000256" key="1">
    <source>
        <dbReference type="SAM" id="SignalP"/>
    </source>
</evidence>
<proteinExistence type="predicted"/>
<protein>
    <submittedName>
        <fullName evidence="2">Uncharacterized protein</fullName>
    </submittedName>
</protein>
<organism evidence="2 3">
    <name type="scientific">Cnephaeus nilssonii</name>
    <name type="common">Northern bat</name>
    <name type="synonym">Eptesicus nilssonii</name>
    <dbReference type="NCBI Taxonomy" id="3371016"/>
    <lineage>
        <taxon>Eukaryota</taxon>
        <taxon>Metazoa</taxon>
        <taxon>Chordata</taxon>
        <taxon>Craniata</taxon>
        <taxon>Vertebrata</taxon>
        <taxon>Euteleostomi</taxon>
        <taxon>Mammalia</taxon>
        <taxon>Eutheria</taxon>
        <taxon>Laurasiatheria</taxon>
        <taxon>Chiroptera</taxon>
        <taxon>Yangochiroptera</taxon>
        <taxon>Vespertilionidae</taxon>
        <taxon>Cnephaeus</taxon>
    </lineage>
</organism>
<keyword evidence="3" id="KW-1185">Reference proteome</keyword>
<dbReference type="EMBL" id="JAULJE010000017">
    <property type="protein sequence ID" value="KAK1332881.1"/>
    <property type="molecule type" value="Genomic_DNA"/>
</dbReference>
<dbReference type="AlphaFoldDB" id="A0AA40LGP0"/>
<name>A0AA40LGP0_CNENI</name>
<accession>A0AA40LGP0</accession>